<dbReference type="EMBL" id="BRPK01000004">
    <property type="protein sequence ID" value="GLB37880.1"/>
    <property type="molecule type" value="Genomic_DNA"/>
</dbReference>
<feature type="domain" description="ABC transporter" evidence="5">
    <location>
        <begin position="32"/>
        <end position="306"/>
    </location>
</feature>
<evidence type="ECO:0000256" key="4">
    <source>
        <dbReference type="ARBA" id="ARBA00022840"/>
    </source>
</evidence>
<dbReference type="PROSITE" id="PS50893">
    <property type="entry name" value="ABC_TRANSPORTER_2"/>
    <property type="match status" value="1"/>
</dbReference>
<dbReference type="InterPro" id="IPR003593">
    <property type="entry name" value="AAA+_ATPase"/>
</dbReference>
<dbReference type="AlphaFoldDB" id="A0A9P3PL19"/>
<proteinExistence type="inferred from homology"/>
<protein>
    <submittedName>
        <fullName evidence="6">ABC transporter</fullName>
    </submittedName>
</protein>
<evidence type="ECO:0000313" key="6">
    <source>
        <dbReference type="EMBL" id="GLB37880.1"/>
    </source>
</evidence>
<reference evidence="6" key="1">
    <citation type="submission" date="2022-07" db="EMBL/GenBank/DDBJ databases">
        <title>The genome of Lyophyllum shimeji provides insight into the initial evolution of ectomycorrhizal fungal genome.</title>
        <authorList>
            <person name="Kobayashi Y."/>
            <person name="Shibata T."/>
            <person name="Hirakawa H."/>
            <person name="Shigenobu S."/>
            <person name="Nishiyama T."/>
            <person name="Yamada A."/>
            <person name="Hasebe M."/>
            <person name="Kawaguchi M."/>
        </authorList>
    </citation>
    <scope>NUCLEOTIDE SEQUENCE</scope>
    <source>
        <strain evidence="6">AT787</strain>
    </source>
</reference>
<dbReference type="OrthoDB" id="10255969at2759"/>
<dbReference type="InterPro" id="IPR027417">
    <property type="entry name" value="P-loop_NTPase"/>
</dbReference>
<accession>A0A9P3PL19</accession>
<dbReference type="GO" id="GO:0016887">
    <property type="term" value="F:ATP hydrolysis activity"/>
    <property type="evidence" value="ECO:0007669"/>
    <property type="project" value="InterPro"/>
</dbReference>
<keyword evidence="7" id="KW-1185">Reference proteome</keyword>
<dbReference type="Gene3D" id="3.40.50.300">
    <property type="entry name" value="P-loop containing nucleotide triphosphate hydrolases"/>
    <property type="match status" value="2"/>
</dbReference>
<evidence type="ECO:0000313" key="7">
    <source>
        <dbReference type="Proteomes" id="UP001063166"/>
    </source>
</evidence>
<dbReference type="GO" id="GO:0005524">
    <property type="term" value="F:ATP binding"/>
    <property type="evidence" value="ECO:0007669"/>
    <property type="project" value="UniProtKB-KW"/>
</dbReference>
<keyword evidence="4" id="KW-0067">ATP-binding</keyword>
<sequence>MLRVRIPGVLSCTALARTTQLRQNHTTPVIHIPKANVYRFGDPNTAPPVFRGLQWTVNEGEAWAIIGSGSGEKATLFQTLLGQLRITPPPPPPAGLYPFLAAPTVDPYNSLALVSFTPRRRGAVGAFYDFSARYGAMRDDDRVTLREAMFFETIDPESPELKLEREHDREQEVREAQMTPPERALFERLVDRLWLRDALDVPLVALSNGQMRRARIIKAILRKPELLLLDEPLTGLDVQNRPADPVPDWITHVAFVKGGKVLAGPKHDVLPTIERVAPAPCEEICAAPTQGEVVVDMRNVNVKYGPRTVLKNIDWQIRKGDRWHLQGPNGSGKTTLLALLTGSHPQSYVQPTGALTLHSLPRARIPTPHLASLTALVSPELFDAFPRRAEAGMTVWEAVGTGFDGTFVPAGKDGVGNGVLGPIGEEERGWRVSRVWEVLEALGPHTWGEDEGEGAGAGGGGKVKVKFADLPLPAQRMVLLMRALVGRAPLVLLDEVWSGMGEGMVSAARRYLREGGGVGPEQAVVVVTHWEDEVPWGVQDGVKRFRLEGGAGRVVEE</sequence>
<dbReference type="InterPro" id="IPR003439">
    <property type="entry name" value="ABC_transporter-like_ATP-bd"/>
</dbReference>
<dbReference type="SMART" id="SM00382">
    <property type="entry name" value="AAA"/>
    <property type="match status" value="1"/>
</dbReference>
<name>A0A9P3PL19_LYOSH</name>
<dbReference type="Pfam" id="PF00005">
    <property type="entry name" value="ABC_tran"/>
    <property type="match status" value="2"/>
</dbReference>
<dbReference type="PANTHER" id="PTHR43117">
    <property type="entry name" value="OSMOPROTECTANT IMPORT ATP-BINDING PROTEIN OSMV"/>
    <property type="match status" value="1"/>
</dbReference>
<keyword evidence="2" id="KW-0813">Transport</keyword>
<evidence type="ECO:0000256" key="1">
    <source>
        <dbReference type="ARBA" id="ARBA00005417"/>
    </source>
</evidence>
<keyword evidence="3" id="KW-0547">Nucleotide-binding</keyword>
<comment type="similarity">
    <text evidence="1">Belongs to the ABC transporter superfamily.</text>
</comment>
<dbReference type="PANTHER" id="PTHR43117:SF4">
    <property type="entry name" value="OSMOPROTECTANT IMPORT ATP-BINDING PROTEIN OSMV"/>
    <property type="match status" value="1"/>
</dbReference>
<evidence type="ECO:0000259" key="5">
    <source>
        <dbReference type="PROSITE" id="PS50893"/>
    </source>
</evidence>
<organism evidence="6 7">
    <name type="scientific">Lyophyllum shimeji</name>
    <name type="common">Hon-shimeji</name>
    <name type="synonym">Tricholoma shimeji</name>
    <dbReference type="NCBI Taxonomy" id="47721"/>
    <lineage>
        <taxon>Eukaryota</taxon>
        <taxon>Fungi</taxon>
        <taxon>Dikarya</taxon>
        <taxon>Basidiomycota</taxon>
        <taxon>Agaricomycotina</taxon>
        <taxon>Agaricomycetes</taxon>
        <taxon>Agaricomycetidae</taxon>
        <taxon>Agaricales</taxon>
        <taxon>Tricholomatineae</taxon>
        <taxon>Lyophyllaceae</taxon>
        <taxon>Lyophyllum</taxon>
    </lineage>
</organism>
<comment type="caution">
    <text evidence="6">The sequence shown here is derived from an EMBL/GenBank/DDBJ whole genome shotgun (WGS) entry which is preliminary data.</text>
</comment>
<evidence type="ECO:0000256" key="3">
    <source>
        <dbReference type="ARBA" id="ARBA00022741"/>
    </source>
</evidence>
<gene>
    <name evidence="6" type="ORF">LshimejAT787_0409310</name>
</gene>
<dbReference type="Proteomes" id="UP001063166">
    <property type="component" value="Unassembled WGS sequence"/>
</dbReference>
<dbReference type="SUPFAM" id="SSF52540">
    <property type="entry name" value="P-loop containing nucleoside triphosphate hydrolases"/>
    <property type="match status" value="2"/>
</dbReference>
<evidence type="ECO:0000256" key="2">
    <source>
        <dbReference type="ARBA" id="ARBA00022448"/>
    </source>
</evidence>